<evidence type="ECO:0000313" key="2">
    <source>
        <dbReference type="EMBL" id="QWG04448.1"/>
    </source>
</evidence>
<dbReference type="RefSeq" id="WP_169667122.1">
    <property type="nucleotide sequence ID" value="NZ_CP076133.1"/>
</dbReference>
<sequence length="396" mass="46291">MKTPKKPENEFQRIKDLYSYNVLDTLNDIDFDYITQMAAQICQTKISVVSLVDRERQWFKSKFGIDAAETPRDVSFCGHAILEPDKMLEVSDARLDERFADNPLVTGAPHVTFYAGIPLVTEEGNALGTLCVIDDQPKELNDYQKESLKILTHQVVRLLELRKRTLQIEKNNQELTKYSEHLKDFIQISTQNMNGPVLSMNSIINLALLKQPDPQIESYLKRISREIDILQDLMRDFEKYDEIVKRKENLEIYCLKDLTRDFNDFLSQYSNIYTINIHSDLEHLVIDQKNIIEIFHQLVSFFIGYSNKKVLDFDLTILENYFNYEFELKVKKLTIEKDHLKNIFDPFISKILNQKNDKKIKKDLSLIHKLISMKGGKINVTSNEEDGTVIYFSIEK</sequence>
<dbReference type="EMBL" id="CP076133">
    <property type="protein sequence ID" value="QWG04448.1"/>
    <property type="molecule type" value="Genomic_DNA"/>
</dbReference>
<protein>
    <submittedName>
        <fullName evidence="2">GAF domain-containing protein</fullName>
    </submittedName>
</protein>
<dbReference type="InterPro" id="IPR029016">
    <property type="entry name" value="GAF-like_dom_sf"/>
</dbReference>
<dbReference type="InterPro" id="IPR003018">
    <property type="entry name" value="GAF"/>
</dbReference>
<keyword evidence="3" id="KW-1185">Reference proteome</keyword>
<dbReference type="SUPFAM" id="SSF55781">
    <property type="entry name" value="GAF domain-like"/>
    <property type="match status" value="1"/>
</dbReference>
<dbReference type="Pfam" id="PF01590">
    <property type="entry name" value="GAF"/>
    <property type="match status" value="1"/>
</dbReference>
<dbReference type="KEGG" id="fya:KMW28_26495"/>
<feature type="domain" description="GAF" evidence="1">
    <location>
        <begin position="26"/>
        <end position="169"/>
    </location>
</feature>
<dbReference type="PANTHER" id="PTHR43102">
    <property type="entry name" value="SLR1143 PROTEIN"/>
    <property type="match status" value="1"/>
</dbReference>
<dbReference type="InterPro" id="IPR036890">
    <property type="entry name" value="HATPase_C_sf"/>
</dbReference>
<organism evidence="2 3">
    <name type="scientific">Flammeovirga yaeyamensis</name>
    <dbReference type="NCBI Taxonomy" id="367791"/>
    <lineage>
        <taxon>Bacteria</taxon>
        <taxon>Pseudomonadati</taxon>
        <taxon>Bacteroidota</taxon>
        <taxon>Cytophagia</taxon>
        <taxon>Cytophagales</taxon>
        <taxon>Flammeovirgaceae</taxon>
        <taxon>Flammeovirga</taxon>
    </lineage>
</organism>
<reference evidence="2 3" key="1">
    <citation type="submission" date="2021-05" db="EMBL/GenBank/DDBJ databases">
        <title>Comparative genomic studies on the polysaccharide-degrading batcterial strains of the Flammeovirga genus.</title>
        <authorList>
            <person name="Zewei F."/>
            <person name="Zheng Z."/>
            <person name="Yu L."/>
            <person name="Ruyue G."/>
            <person name="Yanhong M."/>
            <person name="Yuanyuan C."/>
            <person name="Jingyan G."/>
            <person name="Wenjun H."/>
        </authorList>
    </citation>
    <scope>NUCLEOTIDE SEQUENCE [LARGE SCALE GENOMIC DNA]</scope>
    <source>
        <strain evidence="2 3">NBRC:100898</strain>
    </source>
</reference>
<gene>
    <name evidence="2" type="ORF">KMW28_26495</name>
</gene>
<dbReference type="PANTHER" id="PTHR43102:SF2">
    <property type="entry name" value="GAF DOMAIN-CONTAINING PROTEIN"/>
    <property type="match status" value="1"/>
</dbReference>
<dbReference type="Proteomes" id="UP000678679">
    <property type="component" value="Chromosome 2"/>
</dbReference>
<dbReference type="AlphaFoldDB" id="A0AAX1NEU4"/>
<dbReference type="SMART" id="SM00065">
    <property type="entry name" value="GAF"/>
    <property type="match status" value="1"/>
</dbReference>
<dbReference type="Gene3D" id="3.30.565.10">
    <property type="entry name" value="Histidine kinase-like ATPase, C-terminal domain"/>
    <property type="match status" value="1"/>
</dbReference>
<name>A0AAX1NEU4_9BACT</name>
<evidence type="ECO:0000313" key="3">
    <source>
        <dbReference type="Proteomes" id="UP000678679"/>
    </source>
</evidence>
<dbReference type="Gene3D" id="3.30.450.40">
    <property type="match status" value="1"/>
</dbReference>
<accession>A0AAX1NEU4</accession>
<evidence type="ECO:0000259" key="1">
    <source>
        <dbReference type="SMART" id="SM00065"/>
    </source>
</evidence>
<proteinExistence type="predicted"/>